<gene>
    <name evidence="1" type="ORF">GCM10009768_03300</name>
</gene>
<evidence type="ECO:0000313" key="2">
    <source>
        <dbReference type="Proteomes" id="UP001500851"/>
    </source>
</evidence>
<sequence>MWSDPALTSVYEIPAGACSVTVVPPAVGPESGVTGGAGAASAAAGTAKTAIAASATAPSARVVNLFMGSPRERDERSRGAHPL</sequence>
<name>A0ABP4XJH5_9MICO</name>
<keyword evidence="2" id="KW-1185">Reference proteome</keyword>
<organism evidence="1 2">
    <name type="scientific">Leucobacter iarius</name>
    <dbReference type="NCBI Taxonomy" id="333963"/>
    <lineage>
        <taxon>Bacteria</taxon>
        <taxon>Bacillati</taxon>
        <taxon>Actinomycetota</taxon>
        <taxon>Actinomycetes</taxon>
        <taxon>Micrococcales</taxon>
        <taxon>Microbacteriaceae</taxon>
        <taxon>Leucobacter</taxon>
    </lineage>
</organism>
<protein>
    <submittedName>
        <fullName evidence="1">Uncharacterized protein</fullName>
    </submittedName>
</protein>
<reference evidence="2" key="1">
    <citation type="journal article" date="2019" name="Int. J. Syst. Evol. Microbiol.">
        <title>The Global Catalogue of Microorganisms (GCM) 10K type strain sequencing project: providing services to taxonomists for standard genome sequencing and annotation.</title>
        <authorList>
            <consortium name="The Broad Institute Genomics Platform"/>
            <consortium name="The Broad Institute Genome Sequencing Center for Infectious Disease"/>
            <person name="Wu L."/>
            <person name="Ma J."/>
        </authorList>
    </citation>
    <scope>NUCLEOTIDE SEQUENCE [LARGE SCALE GENOMIC DNA]</scope>
    <source>
        <strain evidence="2">JCM 14736</strain>
    </source>
</reference>
<accession>A0ABP4XJH5</accession>
<evidence type="ECO:0000313" key="1">
    <source>
        <dbReference type="EMBL" id="GAA1778019.1"/>
    </source>
</evidence>
<dbReference type="EMBL" id="BAAAOB010000001">
    <property type="protein sequence ID" value="GAA1778019.1"/>
    <property type="molecule type" value="Genomic_DNA"/>
</dbReference>
<proteinExistence type="predicted"/>
<dbReference type="Proteomes" id="UP001500851">
    <property type="component" value="Unassembled WGS sequence"/>
</dbReference>
<comment type="caution">
    <text evidence="1">The sequence shown here is derived from an EMBL/GenBank/DDBJ whole genome shotgun (WGS) entry which is preliminary data.</text>
</comment>